<dbReference type="RefSeq" id="WP_035553180.1">
    <property type="nucleotide sequence ID" value="NZ_AWFH01000034.1"/>
</dbReference>
<keyword evidence="3" id="KW-1185">Reference proteome</keyword>
<reference evidence="2 3" key="1">
    <citation type="journal article" date="2014" name="Antonie Van Leeuwenhoek">
        <title>Hyphomonas beringensis sp. nov. and Hyphomonas chukchiensis sp. nov., isolated from surface seawater of the Bering Sea and Chukchi Sea.</title>
        <authorList>
            <person name="Li C."/>
            <person name="Lai Q."/>
            <person name="Li G."/>
            <person name="Dong C."/>
            <person name="Wang J."/>
            <person name="Liao Y."/>
            <person name="Shao Z."/>
        </authorList>
    </citation>
    <scope>NUCLEOTIDE SEQUENCE [LARGE SCALE GENOMIC DNA]</scope>
    <source>
        <strain evidence="2 3">22II1-22F38</strain>
    </source>
</reference>
<keyword evidence="1" id="KW-0812">Transmembrane</keyword>
<dbReference type="AlphaFoldDB" id="A0A059DZW4"/>
<organism evidence="2 3">
    <name type="scientific">Hyphomonas atlantica</name>
    <dbReference type="NCBI Taxonomy" id="1280948"/>
    <lineage>
        <taxon>Bacteria</taxon>
        <taxon>Pseudomonadati</taxon>
        <taxon>Pseudomonadota</taxon>
        <taxon>Alphaproteobacteria</taxon>
        <taxon>Hyphomonadales</taxon>
        <taxon>Hyphomonadaceae</taxon>
        <taxon>Hyphomonas</taxon>
    </lineage>
</organism>
<proteinExistence type="predicted"/>
<name>A0A059DZW4_9PROT</name>
<dbReference type="EMBL" id="AWFH01000034">
    <property type="protein sequence ID" value="KCZ59872.1"/>
    <property type="molecule type" value="Genomic_DNA"/>
</dbReference>
<evidence type="ECO:0000256" key="1">
    <source>
        <dbReference type="SAM" id="Phobius"/>
    </source>
</evidence>
<dbReference type="Proteomes" id="UP000024547">
    <property type="component" value="Unassembled WGS sequence"/>
</dbReference>
<keyword evidence="1" id="KW-0472">Membrane</keyword>
<gene>
    <name evidence="2" type="ORF">HY36_07000</name>
</gene>
<feature type="transmembrane region" description="Helical" evidence="1">
    <location>
        <begin position="32"/>
        <end position="53"/>
    </location>
</feature>
<keyword evidence="1" id="KW-1133">Transmembrane helix</keyword>
<dbReference type="OrthoDB" id="7620415at2"/>
<evidence type="ECO:0000313" key="3">
    <source>
        <dbReference type="Proteomes" id="UP000024547"/>
    </source>
</evidence>
<sequence length="233" mass="26285">MLEQIGKVPSYICTTTKEWGLACDQPLLVINVWNLVLSLILGIAAFVIVRLIARYKGLETHDQVFEMRVPAGALPEKRLMRLNPYTMAKLVGETGYSGLGYREAGSKLNEAYGDKYFVVQFQEGGNSVCRTEIRLKAAYFGQDRNEVRVDAETLTKLKIGSASKADDGTSDSVGVDGQFDIFAREVRWWDVRHYLFHPNREIRYALYVALFATTLEYSSPIFELVARILKSPS</sequence>
<protein>
    <submittedName>
        <fullName evidence="2">Uncharacterized protein</fullName>
    </submittedName>
</protein>
<evidence type="ECO:0000313" key="2">
    <source>
        <dbReference type="EMBL" id="KCZ59872.1"/>
    </source>
</evidence>
<accession>A0A059DZW4</accession>
<dbReference type="STRING" id="1280948.HY36_07000"/>
<comment type="caution">
    <text evidence="2">The sequence shown here is derived from an EMBL/GenBank/DDBJ whole genome shotgun (WGS) entry which is preliminary data.</text>
</comment>